<protein>
    <submittedName>
        <fullName evidence="2">Peptidoglycan/xylan/chitin deacetylase, PgdA/CDA1 family</fullName>
    </submittedName>
</protein>
<dbReference type="CDD" id="cd10970">
    <property type="entry name" value="CE4_DAC_u1_6s"/>
    <property type="match status" value="1"/>
</dbReference>
<dbReference type="AlphaFoldDB" id="A0A1H9GY21"/>
<dbReference type="GO" id="GO:0005975">
    <property type="term" value="P:carbohydrate metabolic process"/>
    <property type="evidence" value="ECO:0007669"/>
    <property type="project" value="InterPro"/>
</dbReference>
<evidence type="ECO:0000256" key="1">
    <source>
        <dbReference type="SAM" id="MobiDB-lite"/>
    </source>
</evidence>
<dbReference type="EMBL" id="FOFD01000002">
    <property type="protein sequence ID" value="SEQ55022.1"/>
    <property type="molecule type" value="Genomic_DNA"/>
</dbReference>
<feature type="region of interest" description="Disordered" evidence="1">
    <location>
        <begin position="31"/>
        <end position="63"/>
    </location>
</feature>
<dbReference type="RefSeq" id="WP_090617067.1">
    <property type="nucleotide sequence ID" value="NZ_FOFD01000002.1"/>
</dbReference>
<evidence type="ECO:0000313" key="2">
    <source>
        <dbReference type="EMBL" id="SEQ55022.1"/>
    </source>
</evidence>
<feature type="compositionally biased region" description="Polar residues" evidence="1">
    <location>
        <begin position="35"/>
        <end position="50"/>
    </location>
</feature>
<feature type="compositionally biased region" description="Acidic residues" evidence="1">
    <location>
        <begin position="51"/>
        <end position="63"/>
    </location>
</feature>
<accession>A0A1H9GY21</accession>
<reference evidence="3" key="1">
    <citation type="submission" date="2016-10" db="EMBL/GenBank/DDBJ databases">
        <authorList>
            <person name="Varghese N."/>
            <person name="Submissions S."/>
        </authorList>
    </citation>
    <scope>NUCLEOTIDE SEQUENCE [LARGE SCALE GENOMIC DNA]</scope>
    <source>
        <strain evidence="3">DSM 25055</strain>
    </source>
</reference>
<dbReference type="SUPFAM" id="SSF88713">
    <property type="entry name" value="Glycoside hydrolase/deacetylase"/>
    <property type="match status" value="1"/>
</dbReference>
<dbReference type="Gene3D" id="2.60.120.260">
    <property type="entry name" value="Galactose-binding domain-like"/>
    <property type="match status" value="1"/>
</dbReference>
<dbReference type="OrthoDB" id="248140at2157"/>
<name>A0A1H9GY21_9EURY</name>
<organism evidence="2 3">
    <name type="scientific">Natrinema salaciae</name>
    <dbReference type="NCBI Taxonomy" id="1186196"/>
    <lineage>
        <taxon>Archaea</taxon>
        <taxon>Methanobacteriati</taxon>
        <taxon>Methanobacteriota</taxon>
        <taxon>Stenosarchaea group</taxon>
        <taxon>Halobacteria</taxon>
        <taxon>Halobacteriales</taxon>
        <taxon>Natrialbaceae</taxon>
        <taxon>Natrinema</taxon>
    </lineage>
</organism>
<sequence>MTNRNRRSFVTTVAAAGTLGLSGCLSQFREWRGGDTTSTEPTPNGDANSSETDDLPELSGESVEDFENLDDWTAMIDAGELEAEPNDPYAGSQSARLTASAGTDSAAIYRAIPDGLDLSGKALSLAVNFTGRDQLHLTLELFAPNSRNVHAMQRTLTGPSDRWVRVDFGTGRIDTQPDLTNVREIRLTARRRGDSSGSIDCRIDDLRAIDRPTTGKVLFLFDGTLESHYTRAFERMEPYGFPGVEAVMPEALGQDGRLTLDKLDELDDAGWDMAARPRTGASFLHEYTPEKQKGMIERTKVFLENRGFEDGARHFVTPRNILSPTARDLVEEYHEQAFRFGGAPNALPLTDPYNVGFFAGNAGDEARTYIDYAAEYGQLAVLQFDYIGDDGISERAFEGILEYVDAQSVEVVSASDLLGPSY</sequence>
<gene>
    <name evidence="2" type="ORF">SAMN04489841_2032</name>
</gene>
<dbReference type="Proteomes" id="UP000199114">
    <property type="component" value="Unassembled WGS sequence"/>
</dbReference>
<dbReference type="InterPro" id="IPR011330">
    <property type="entry name" value="Glyco_hydro/deAcase_b/a-brl"/>
</dbReference>
<keyword evidence="3" id="KW-1185">Reference proteome</keyword>
<proteinExistence type="predicted"/>
<dbReference type="PROSITE" id="PS51257">
    <property type="entry name" value="PROKAR_LIPOPROTEIN"/>
    <property type="match status" value="1"/>
</dbReference>
<dbReference type="Gene3D" id="3.20.20.370">
    <property type="entry name" value="Glycoside hydrolase/deacetylase"/>
    <property type="match status" value="1"/>
</dbReference>
<evidence type="ECO:0000313" key="3">
    <source>
        <dbReference type="Proteomes" id="UP000199114"/>
    </source>
</evidence>